<evidence type="ECO:0000313" key="2">
    <source>
        <dbReference type="EMBL" id="RJF73962.1"/>
    </source>
</evidence>
<dbReference type="EMBL" id="QYYD01000013">
    <property type="protein sequence ID" value="RJF73962.1"/>
    <property type="molecule type" value="Genomic_DNA"/>
</dbReference>
<accession>A0A418VD60</accession>
<protein>
    <submittedName>
        <fullName evidence="2">Uncharacterized protein</fullName>
    </submittedName>
</protein>
<gene>
    <name evidence="2" type="ORF">D4Q52_13945</name>
</gene>
<organism evidence="2 3">
    <name type="scientific">Rhodopseudomonas palustris</name>
    <dbReference type="NCBI Taxonomy" id="1076"/>
    <lineage>
        <taxon>Bacteria</taxon>
        <taxon>Pseudomonadati</taxon>
        <taxon>Pseudomonadota</taxon>
        <taxon>Alphaproteobacteria</taxon>
        <taxon>Hyphomicrobiales</taxon>
        <taxon>Nitrobacteraceae</taxon>
        <taxon>Rhodopseudomonas</taxon>
    </lineage>
</organism>
<dbReference type="Proteomes" id="UP000285523">
    <property type="component" value="Unassembled WGS sequence"/>
</dbReference>
<feature type="compositionally biased region" description="Basic and acidic residues" evidence="1">
    <location>
        <begin position="109"/>
        <end position="118"/>
    </location>
</feature>
<evidence type="ECO:0000256" key="1">
    <source>
        <dbReference type="SAM" id="MobiDB-lite"/>
    </source>
</evidence>
<sequence>MASRVLVGIITCTTLLGGGVAFAQERGTQAQREACMPDAFRLCGQFIPDSGRIESCLRAAGPRLSPACYVVFNPPQERVQPSQRTARRQGQSPQQQQPAAAQSEVDDEGWGRRSFERW</sequence>
<comment type="caution">
    <text evidence="2">The sequence shown here is derived from an EMBL/GenBank/DDBJ whole genome shotgun (WGS) entry which is preliminary data.</text>
</comment>
<dbReference type="OrthoDB" id="7998990at2"/>
<evidence type="ECO:0000313" key="3">
    <source>
        <dbReference type="Proteomes" id="UP000285523"/>
    </source>
</evidence>
<reference evidence="2 3" key="1">
    <citation type="submission" date="2018-09" db="EMBL/GenBank/DDBJ databases">
        <title>Draft genome sequence of Rhodopseudomonas palustris 2.1.18.</title>
        <authorList>
            <person name="Robertson S.L."/>
            <person name="Meyer T.E."/>
            <person name="Kyndt J.A."/>
        </authorList>
    </citation>
    <scope>NUCLEOTIDE SEQUENCE [LARGE SCALE GENOMIC DNA]</scope>
    <source>
        <strain evidence="2 3">2.1.18</strain>
    </source>
</reference>
<dbReference type="AlphaFoldDB" id="A0A418VD60"/>
<feature type="compositionally biased region" description="Low complexity" evidence="1">
    <location>
        <begin position="88"/>
        <end position="103"/>
    </location>
</feature>
<name>A0A418VD60_RHOPL</name>
<dbReference type="RefSeq" id="WP_119857176.1">
    <property type="nucleotide sequence ID" value="NZ_QYYD01000013.1"/>
</dbReference>
<proteinExistence type="predicted"/>
<feature type="region of interest" description="Disordered" evidence="1">
    <location>
        <begin position="75"/>
        <end position="118"/>
    </location>
</feature>